<comment type="similarity">
    <text evidence="3">Belongs to the protein kinase superfamily. STE Ser/Thr protein kinase family. MAP kinase kinase kinase subfamily.</text>
</comment>
<feature type="binding site" evidence="19">
    <location>
        <position position="1322"/>
    </location>
    <ligand>
        <name>ATP</name>
        <dbReference type="ChEBI" id="CHEBI:30616"/>
    </ligand>
</feature>
<evidence type="ECO:0000256" key="12">
    <source>
        <dbReference type="ARBA" id="ARBA00022840"/>
    </source>
</evidence>
<evidence type="ECO:0000256" key="1">
    <source>
        <dbReference type="ARBA" id="ARBA00001946"/>
    </source>
</evidence>
<feature type="region of interest" description="Disordered" evidence="20">
    <location>
        <begin position="904"/>
        <end position="929"/>
    </location>
</feature>
<feature type="compositionally biased region" description="Low complexity" evidence="20">
    <location>
        <begin position="15"/>
        <end position="27"/>
    </location>
</feature>
<comment type="catalytic activity">
    <reaction evidence="14">
        <text>L-threonyl-[protein] + ATP = O-phospho-L-threonyl-[protein] + ADP + H(+)</text>
        <dbReference type="Rhea" id="RHEA:46608"/>
        <dbReference type="Rhea" id="RHEA-COMP:11060"/>
        <dbReference type="Rhea" id="RHEA-COMP:11605"/>
        <dbReference type="ChEBI" id="CHEBI:15378"/>
        <dbReference type="ChEBI" id="CHEBI:30013"/>
        <dbReference type="ChEBI" id="CHEBI:30616"/>
        <dbReference type="ChEBI" id="CHEBI:61977"/>
        <dbReference type="ChEBI" id="CHEBI:456216"/>
        <dbReference type="EC" id="2.7.11.25"/>
    </reaction>
</comment>
<dbReference type="Pfam" id="PF19431">
    <property type="entry name" value="MEKK4_N"/>
    <property type="match status" value="2"/>
</dbReference>
<feature type="compositionally biased region" description="Basic residues" evidence="20">
    <location>
        <begin position="1"/>
        <end position="10"/>
    </location>
</feature>
<evidence type="ECO:0000256" key="2">
    <source>
        <dbReference type="ARBA" id="ARBA00004556"/>
    </source>
</evidence>
<evidence type="ECO:0000256" key="9">
    <source>
        <dbReference type="ARBA" id="ARBA00022723"/>
    </source>
</evidence>
<evidence type="ECO:0000256" key="4">
    <source>
        <dbReference type="ARBA" id="ARBA00012406"/>
    </source>
</evidence>
<dbReference type="PANTHER" id="PTHR48016:SF32">
    <property type="entry name" value="MITOGEN-ACTIVATED PROTEIN KINASE KINASE KINASE 4"/>
    <property type="match status" value="1"/>
</dbReference>
<dbReference type="SMART" id="SM00220">
    <property type="entry name" value="S_TKc"/>
    <property type="match status" value="1"/>
</dbReference>
<evidence type="ECO:0000256" key="8">
    <source>
        <dbReference type="ARBA" id="ARBA00022679"/>
    </source>
</evidence>
<dbReference type="InterPro" id="IPR000719">
    <property type="entry name" value="Prot_kinase_dom"/>
</dbReference>
<feature type="domain" description="Protein kinase" evidence="21">
    <location>
        <begin position="1293"/>
        <end position="1554"/>
    </location>
</feature>
<evidence type="ECO:0000256" key="19">
    <source>
        <dbReference type="PROSITE-ProRule" id="PRU10141"/>
    </source>
</evidence>
<feature type="region of interest" description="Disordered" evidence="20">
    <location>
        <begin position="1"/>
        <end position="94"/>
    </location>
</feature>
<accession>A0A164NK54</accession>
<dbReference type="EMBL" id="LRGB01002849">
    <property type="protein sequence ID" value="KZS06024.1"/>
    <property type="molecule type" value="Genomic_DNA"/>
</dbReference>
<dbReference type="PROSITE" id="PS50011">
    <property type="entry name" value="PROTEIN_KINASE_DOM"/>
    <property type="match status" value="1"/>
</dbReference>
<keyword evidence="5" id="KW-0963">Cytoplasm</keyword>
<dbReference type="GO" id="GO:0004709">
    <property type="term" value="F:MAP kinase kinase kinase activity"/>
    <property type="evidence" value="ECO:0007669"/>
    <property type="project" value="UniProtKB-EC"/>
</dbReference>
<keyword evidence="7" id="KW-0597">Phosphoprotein</keyword>
<dbReference type="GO" id="GO:0048471">
    <property type="term" value="C:perinuclear region of cytoplasm"/>
    <property type="evidence" value="ECO:0007669"/>
    <property type="project" value="UniProtKB-SubCell"/>
</dbReference>
<gene>
    <name evidence="22" type="ORF">APZ42_030510</name>
</gene>
<comment type="function">
    <text evidence="16">Component of a protein kinase signal transduction cascade. Activates the CSBP2, P38 and JNK MAPK pathways, but not the ERK pathway. Specifically phosphorylates and activates MAP2K4 and MAP2K6.</text>
</comment>
<proteinExistence type="inferred from homology"/>
<keyword evidence="11" id="KW-0418">Kinase</keyword>
<evidence type="ECO:0000256" key="3">
    <source>
        <dbReference type="ARBA" id="ARBA00006529"/>
    </source>
</evidence>
<evidence type="ECO:0000256" key="11">
    <source>
        <dbReference type="ARBA" id="ARBA00022777"/>
    </source>
</evidence>
<dbReference type="InterPro" id="IPR050538">
    <property type="entry name" value="MAP_kinase_kinase_kinase"/>
</dbReference>
<evidence type="ECO:0000256" key="15">
    <source>
        <dbReference type="ARBA" id="ARBA00048329"/>
    </source>
</evidence>
<dbReference type="InterPro" id="IPR008271">
    <property type="entry name" value="Ser/Thr_kinase_AS"/>
</dbReference>
<evidence type="ECO:0000256" key="13">
    <source>
        <dbReference type="ARBA" id="ARBA00022842"/>
    </source>
</evidence>
<comment type="subcellular location">
    <subcellularLocation>
        <location evidence="2">Cytoplasm</location>
        <location evidence="2">Perinuclear region</location>
    </subcellularLocation>
</comment>
<keyword evidence="6" id="KW-0723">Serine/threonine-protein kinase</keyword>
<dbReference type="EC" id="2.7.11.25" evidence="4"/>
<feature type="region of interest" description="Disordered" evidence="20">
    <location>
        <begin position="456"/>
        <end position="476"/>
    </location>
</feature>
<evidence type="ECO:0000256" key="14">
    <source>
        <dbReference type="ARBA" id="ARBA00047559"/>
    </source>
</evidence>
<keyword evidence="10 19" id="KW-0547">Nucleotide-binding</keyword>
<feature type="compositionally biased region" description="Basic and acidic residues" evidence="20">
    <location>
        <begin position="67"/>
        <end position="79"/>
    </location>
</feature>
<evidence type="ECO:0000313" key="23">
    <source>
        <dbReference type="Proteomes" id="UP000076858"/>
    </source>
</evidence>
<dbReference type="Gene3D" id="1.10.510.10">
    <property type="entry name" value="Transferase(Phosphotransferase) domain 1"/>
    <property type="match status" value="1"/>
</dbReference>
<dbReference type="PROSITE" id="PS00107">
    <property type="entry name" value="PROTEIN_KINASE_ATP"/>
    <property type="match status" value="1"/>
</dbReference>
<evidence type="ECO:0000256" key="16">
    <source>
        <dbReference type="ARBA" id="ARBA00060115"/>
    </source>
</evidence>
<dbReference type="Pfam" id="PF00069">
    <property type="entry name" value="Pkinase"/>
    <property type="match status" value="1"/>
</dbReference>
<dbReference type="FunFam" id="1.10.510.10:FF:000122">
    <property type="entry name" value="Mitogen-activated protein kinase kinase kinase 4"/>
    <property type="match status" value="1"/>
</dbReference>
<dbReference type="GO" id="GO:0046872">
    <property type="term" value="F:metal ion binding"/>
    <property type="evidence" value="ECO:0007669"/>
    <property type="project" value="UniProtKB-KW"/>
</dbReference>
<dbReference type="PANTHER" id="PTHR48016">
    <property type="entry name" value="MAP KINASE KINASE KINASE SSK2-RELATED-RELATED"/>
    <property type="match status" value="1"/>
</dbReference>
<evidence type="ECO:0000256" key="5">
    <source>
        <dbReference type="ARBA" id="ARBA00022490"/>
    </source>
</evidence>
<keyword evidence="13" id="KW-0460">Magnesium</keyword>
<dbReference type="GO" id="GO:0005524">
    <property type="term" value="F:ATP binding"/>
    <property type="evidence" value="ECO:0007669"/>
    <property type="project" value="UniProtKB-UniRule"/>
</dbReference>
<dbReference type="InterPro" id="IPR017441">
    <property type="entry name" value="Protein_kinase_ATP_BS"/>
</dbReference>
<dbReference type="SMR" id="A0A164NK54"/>
<protein>
    <recommendedName>
        <fullName evidence="17">Mitogen-activated protein kinase kinase kinase 4</fullName>
        <ecNumber evidence="4">2.7.11.25</ecNumber>
    </recommendedName>
    <alternativeName>
        <fullName evidence="18">MAPK/ERK kinase kinase 4</fullName>
    </alternativeName>
</protein>
<keyword evidence="8" id="KW-0808">Transferase</keyword>
<sequence length="1578" mass="180426">MDVPKQRSKAATKVSFESSDSQESSSASEDELDSPFNKYSCTPPSRQNIKGMQKRRELRILNSPKLSLEKIEKDKKEKATSTTHRWQQRETSKQRVSERRLKWITSSDNEGPMSMGESAFLDGYASEDEGNSDINTPSNQGIKVESRNRFMSLCSRLIKLPRKVKKTDSLQQSKQIISCQSRTEFQNYFTNLMKSSSTTEKSTVQETQEKSEEELLWQSELKDLLWLELQAWISDRTPQEQDNYLYVQRKKIPDILKRIMEYRFEPFYPTSSNNSRFSASGSFQEALECPGCLDAFCETCSLNQSKALYEISALLKELEIVEELYPSGRALGLDYPLYSSTEFNDRLKAILCWYNVTCLLQLKIDIIGHMLISLGSKGLPWPTWPAWPIDDGDSAKEEIDIDKERHQLPELDGCNRPNRDEMQSPPIILTKKRPLRREKSRVQFFIQHDPSAANRINDHHHMEDSPTESCKSEYSGNDLPEADAELKHEYITEHHLYRDDAYIPCSKPEHLRLDSFGATSETESEYYKSGGLETPDGRLLYRHYIERALKSKGLRKMLRWIVIIHRVSMMRAKESLLKPDHYRGSSCSTSPYLYEESEPAGGDRQASSLELGELRRYGAWSEEIQSLKLPQYRTLYLFLCRMPMDVIRESLCIRLEQKPAEPSALSIRQLMQEFKEGLKVGVICKQKYRRDVHSVMPTDYDVSLHNALEKEFNDILKLTLSVYLDYLKRWVCMGSPTKAIQKNVLESEWNFTRSVCSEIPGGEMLAGNSFCAIASSMLSSTGKYLRDGISRRMEFQSDTSGSETDERSEKDMALSILRRIQRVLSEARDQCLKAVSVTKMIRRDLEVAAEFDINVPIPELLERLAITGHVLLVLPHNDNYAVFVPQSLRSHREYLHCLLDLSSRSEPPPRSSDDKEESLPCYSQTSEDDAENEGYMILLQTQTGDGETIETLWKGETVRIHNLRDDAILRSHVQREVLLLIVFNAIHLSARRREVQETLGPGLELRYENRPSNYVVAESLLQLKNEVIYLSQTIIQSIEDVINKCNIQFLNVHLLDPVEQAPLISRWKEVVRHCFKLGFEFNKDVLRLVSGKPNVELALNVVKLANLWMSFTVKHSERGRGLRPKWATQGLEFLVTACESDITYHLSDEEFCRLKESVSQCVHHVIGSLDHSSKTQSLSPAIRRFSKSSMPVFPNSLSADSLSPSLSPMMSRKMSLNISREELSISFTTLPRRDSGNKSNDILPWKQRVGRSIDLIESARDVALEEATLIGRVSRQTKEAKWHIRLKSVQFSWQRGVKIGQGRFGKVYVAVNNQTGELMAMKEIALQPNDHRTIRSVVDELHIFEGIHHPHLVRYYGLEIHREEMIIFMEFCPEGTLENLVASTETGLPEELIRRFTRQLLEAVTVLHENGIVHRDIKGANIFLTDVGNCLKLGDFGCAAKIKSQTTMFGELQGFVGTQAFMAPEVFMHTMTEGHGRAADIWSVGCVVIEMATGKRPWYELESNYAIMFKVGMGEVPPAPPTLSEEGQAFLSHVLQHDPKQRETAANLLEHNFLKVYQEDDPSYSAVTHHLVSSLAKR</sequence>
<comment type="caution">
    <text evidence="22">The sequence shown here is derived from an EMBL/GenBank/DDBJ whole genome shotgun (WGS) entry which is preliminary data.</text>
</comment>
<dbReference type="Proteomes" id="UP000076858">
    <property type="component" value="Unassembled WGS sequence"/>
</dbReference>
<keyword evidence="9" id="KW-0479">Metal-binding</keyword>
<comment type="cofactor">
    <cofactor evidence="1">
        <name>Mg(2+)</name>
        <dbReference type="ChEBI" id="CHEBI:18420"/>
    </cofactor>
</comment>
<dbReference type="InterPro" id="IPR045801">
    <property type="entry name" value="MEKK4_N"/>
</dbReference>
<name>A0A164NK54_9CRUS</name>
<feature type="compositionally biased region" description="Polar residues" evidence="20">
    <location>
        <begin position="37"/>
        <end position="50"/>
    </location>
</feature>
<dbReference type="PROSITE" id="PS00108">
    <property type="entry name" value="PROTEIN_KINASE_ST"/>
    <property type="match status" value="1"/>
</dbReference>
<dbReference type="SUPFAM" id="SSF56112">
    <property type="entry name" value="Protein kinase-like (PK-like)"/>
    <property type="match status" value="1"/>
</dbReference>
<evidence type="ECO:0000259" key="21">
    <source>
        <dbReference type="PROSITE" id="PS50011"/>
    </source>
</evidence>
<evidence type="ECO:0000256" key="10">
    <source>
        <dbReference type="ARBA" id="ARBA00022741"/>
    </source>
</evidence>
<evidence type="ECO:0000256" key="20">
    <source>
        <dbReference type="SAM" id="MobiDB-lite"/>
    </source>
</evidence>
<evidence type="ECO:0000256" key="18">
    <source>
        <dbReference type="ARBA" id="ARBA00083883"/>
    </source>
</evidence>
<evidence type="ECO:0000313" key="22">
    <source>
        <dbReference type="EMBL" id="KZS06024.1"/>
    </source>
</evidence>
<dbReference type="OrthoDB" id="1043025at2759"/>
<evidence type="ECO:0000256" key="7">
    <source>
        <dbReference type="ARBA" id="ARBA00022553"/>
    </source>
</evidence>
<keyword evidence="12 19" id="KW-0067">ATP-binding</keyword>
<dbReference type="CDD" id="cd06626">
    <property type="entry name" value="STKc_MEKK4"/>
    <property type="match status" value="1"/>
</dbReference>
<organism evidence="22 23">
    <name type="scientific">Daphnia magna</name>
    <dbReference type="NCBI Taxonomy" id="35525"/>
    <lineage>
        <taxon>Eukaryota</taxon>
        <taxon>Metazoa</taxon>
        <taxon>Ecdysozoa</taxon>
        <taxon>Arthropoda</taxon>
        <taxon>Crustacea</taxon>
        <taxon>Branchiopoda</taxon>
        <taxon>Diplostraca</taxon>
        <taxon>Cladocera</taxon>
        <taxon>Anomopoda</taxon>
        <taxon>Daphniidae</taxon>
        <taxon>Daphnia</taxon>
    </lineage>
</organism>
<reference evidence="22 23" key="1">
    <citation type="submission" date="2016-03" db="EMBL/GenBank/DDBJ databases">
        <title>EvidentialGene: Evidence-directed Construction of Genes on Genomes.</title>
        <authorList>
            <person name="Gilbert D.G."/>
            <person name="Choi J.-H."/>
            <person name="Mockaitis K."/>
            <person name="Colbourne J."/>
            <person name="Pfrender M."/>
        </authorList>
    </citation>
    <scope>NUCLEOTIDE SEQUENCE [LARGE SCALE GENOMIC DNA]</scope>
    <source>
        <strain evidence="22 23">Xinb3</strain>
        <tissue evidence="22">Complete organism</tissue>
    </source>
</reference>
<dbReference type="InterPro" id="IPR011009">
    <property type="entry name" value="Kinase-like_dom_sf"/>
</dbReference>
<evidence type="ECO:0000256" key="6">
    <source>
        <dbReference type="ARBA" id="ARBA00022527"/>
    </source>
</evidence>
<dbReference type="STRING" id="35525.A0A164NK54"/>
<comment type="catalytic activity">
    <reaction evidence="15">
        <text>L-seryl-[protein] + ATP = O-phospho-L-seryl-[protein] + ADP + H(+)</text>
        <dbReference type="Rhea" id="RHEA:17989"/>
        <dbReference type="Rhea" id="RHEA-COMP:9863"/>
        <dbReference type="Rhea" id="RHEA-COMP:11604"/>
        <dbReference type="ChEBI" id="CHEBI:15378"/>
        <dbReference type="ChEBI" id="CHEBI:29999"/>
        <dbReference type="ChEBI" id="CHEBI:30616"/>
        <dbReference type="ChEBI" id="CHEBI:83421"/>
        <dbReference type="ChEBI" id="CHEBI:456216"/>
        <dbReference type="EC" id="2.7.11.25"/>
    </reaction>
</comment>
<keyword evidence="23" id="KW-1185">Reference proteome</keyword>
<evidence type="ECO:0000256" key="17">
    <source>
        <dbReference type="ARBA" id="ARBA00069057"/>
    </source>
</evidence>